<gene>
    <name evidence="2" type="ORF">D1970_17735</name>
</gene>
<organism evidence="2 3">
    <name type="scientific">Mesobacillus zeae</name>
    <dbReference type="NCBI Taxonomy" id="1917180"/>
    <lineage>
        <taxon>Bacteria</taxon>
        <taxon>Bacillati</taxon>
        <taxon>Bacillota</taxon>
        <taxon>Bacilli</taxon>
        <taxon>Bacillales</taxon>
        <taxon>Bacillaceae</taxon>
        <taxon>Mesobacillus</taxon>
    </lineage>
</organism>
<dbReference type="Proteomes" id="UP000265816">
    <property type="component" value="Unassembled WGS sequence"/>
</dbReference>
<keyword evidence="1" id="KW-0472">Membrane</keyword>
<proteinExistence type="predicted"/>
<keyword evidence="1" id="KW-0812">Transmembrane</keyword>
<reference evidence="2 3" key="1">
    <citation type="submission" date="2018-08" db="EMBL/GenBank/DDBJ databases">
        <title>Bacillus jemisoniae sp. nov., Bacillus chryseoplanitiae sp. nov., Bacillus resnikiae sp. nov., and Bacillus frankliniae sp. nov., isolated from Viking spacecraft and associated surfaces.</title>
        <authorList>
            <person name="Seuylemezian A."/>
            <person name="Vaishampayan P."/>
        </authorList>
    </citation>
    <scope>NUCLEOTIDE SEQUENCE [LARGE SCALE GENOMIC DNA]</scope>
    <source>
        <strain evidence="2 3">JJ-247</strain>
    </source>
</reference>
<protein>
    <recommendedName>
        <fullName evidence="4">DUF5673 domain-containing protein</fullName>
    </recommendedName>
</protein>
<comment type="caution">
    <text evidence="2">The sequence shown here is derived from an EMBL/GenBank/DDBJ whole genome shotgun (WGS) entry which is preliminary data.</text>
</comment>
<name>A0A398B547_9BACI</name>
<evidence type="ECO:0008006" key="4">
    <source>
        <dbReference type="Google" id="ProtNLM"/>
    </source>
</evidence>
<dbReference type="OrthoDB" id="2865734at2"/>
<feature type="transmembrane region" description="Helical" evidence="1">
    <location>
        <begin position="6"/>
        <end position="23"/>
    </location>
</feature>
<accession>A0A398B547</accession>
<feature type="transmembrane region" description="Helical" evidence="1">
    <location>
        <begin position="71"/>
        <end position="90"/>
    </location>
</feature>
<evidence type="ECO:0000313" key="3">
    <source>
        <dbReference type="Proteomes" id="UP000265816"/>
    </source>
</evidence>
<dbReference type="RefSeq" id="WP_119114204.1">
    <property type="nucleotide sequence ID" value="NZ_CBCSEO010000020.1"/>
</dbReference>
<dbReference type="EMBL" id="QWVT01000031">
    <property type="protein sequence ID" value="RID82823.1"/>
    <property type="molecule type" value="Genomic_DNA"/>
</dbReference>
<sequence>MYLNLFYGFIFLTGVFFLLEYRYNIGKAAKLSKNARYPASPDEFSGILIPNEWKEMQPLSIHSKSFLKVKWGTVAALLFSVLLLVISLTSDQFDNAFLSVAYLFFVIVESIQHPGNLYIVDKGIILNGRYVPAYQITSYRTEKIVRWHTYYGLDARVDNGFILKFSVKRSWFKNNFVVIESLSQLEAITAMLDEYGITGVHKEEQQKTAPANG</sequence>
<evidence type="ECO:0000256" key="1">
    <source>
        <dbReference type="SAM" id="Phobius"/>
    </source>
</evidence>
<keyword evidence="1" id="KW-1133">Transmembrane helix</keyword>
<evidence type="ECO:0000313" key="2">
    <source>
        <dbReference type="EMBL" id="RID82823.1"/>
    </source>
</evidence>
<keyword evidence="3" id="KW-1185">Reference proteome</keyword>
<feature type="transmembrane region" description="Helical" evidence="1">
    <location>
        <begin position="96"/>
        <end position="119"/>
    </location>
</feature>
<dbReference type="AlphaFoldDB" id="A0A398B547"/>